<dbReference type="SUPFAM" id="SSF56935">
    <property type="entry name" value="Porins"/>
    <property type="match status" value="1"/>
</dbReference>
<keyword evidence="2" id="KW-0472">Membrane</keyword>
<dbReference type="Pfam" id="PF13715">
    <property type="entry name" value="CarbopepD_reg_2"/>
    <property type="match status" value="1"/>
</dbReference>
<dbReference type="InterPro" id="IPR037066">
    <property type="entry name" value="Plug_dom_sf"/>
</dbReference>
<feature type="signal peptide" evidence="3">
    <location>
        <begin position="1"/>
        <end position="23"/>
    </location>
</feature>
<feature type="chain" id="PRO_5031428989" evidence="3">
    <location>
        <begin position="24"/>
        <end position="1123"/>
    </location>
</feature>
<sequence>MKQALIKRCSFLLFTLMSVLSYAQSNQVTVTGTVTDNLGGLLPGVNVTEKSSKNSVTTDYNGKYQIKVKSGATLVFSFIGMKKIEVPLNNRTVVNTQMQDDFNQLENIVVVGYGTQKKKELTGAIATIKPDELMDLPATNLSDALKGLVPGLSVTGGSGRPGDAASIQIRQTFGFSKDGNSTIPLIVIDDMVQVDPATGKATLDAFNRLDPSEIESITVLKDASAAIYGSRASQGAVVVKTKRGKAGKAKFSYNSQFVINDAVSHTKTMSAYDFGVFSNRFLTAQNPTILPASLFSASELEQMKSLDYDWLKEAWKPAIQQKHSFNINGGSEDITYFAGATYLTQDANLGYQKYDKWNYRTGINAKIAKNLDFSASISGTSGFIDKSFTKASANISDGSYGSAAGGEQADYGYLVHMPKFIPWETVVDGKTYYMSPFPNTNKNFGSANANNNIAGWNYFANLNNGSHQTTDDSSFNVNASLNYKVAAIKGLSFKATFARTKNSTYSEQIQLPYDLARITNYQLQDNKLASAAYPSAIIKNPEVGGIIDYVIETNVRNSRVYYNSSFSKSTQANFFANYNRTFGDHQVSGMFGIERSESDWQTTRLAYTNTPKDYLGDWRTAGTVDTGNSTALKGNNATLSYFGTLNYSFKSKYLVQFLIRSDASTKFAPENYWGTFPSLQVGWVASKEAWFERNLPGVNFLKLRYSIGKTGKDNLQPWKWYQFYDVTVNKGWQFGTNGGQLGGGLTPKVNPNRDAKWDSTLKHNVGLDLAFLKNRLEINADFYYDITKDMLTDMGSATGVPISIGGAFAEQNYAHVDAWGSELNLNWNDKVGKVSYSVGMNFSYGDNKIKKYPDQGNLLPSNNTRREGYSEGFNPVWGFQTWKGTSTGDGILRTDEDVTNYWNYLSANAAAAGTTPSYLGIIDPTKIQKGSLAYQDVAGVLNADGTLSGPNGQILAGNDYVKLAKSSRTYGFNTNLAFKYSNLSVRTQIATSWGGATFVDLMSQPTSSASNMWARETFWNDMYAADNVNGKYPNLAQAGVLSPSDFWQVSTFRCFVRNLTLTYDIPKQVFANTKVNNMSIGITGNNLWDFYNPYPDHYRNMYDNSSVGYPTLRSWSFNFNISF</sequence>
<keyword evidence="2" id="KW-1134">Transmembrane beta strand</keyword>
<comment type="caution">
    <text evidence="5">The sequence shown here is derived from an EMBL/GenBank/DDBJ whole genome shotgun (WGS) entry which is preliminary data.</text>
</comment>
<dbReference type="Proteomes" id="UP000561681">
    <property type="component" value="Unassembled WGS sequence"/>
</dbReference>
<accession>A0A7W7IXG4</accession>
<gene>
    <name evidence="5" type="ORF">HNP37_002298</name>
</gene>
<dbReference type="PANTHER" id="PTHR30069:SF29">
    <property type="entry name" value="HEMOGLOBIN AND HEMOGLOBIN-HAPTOGLOBIN-BINDING PROTEIN 1-RELATED"/>
    <property type="match status" value="1"/>
</dbReference>
<evidence type="ECO:0000256" key="3">
    <source>
        <dbReference type="SAM" id="SignalP"/>
    </source>
</evidence>
<evidence type="ECO:0000256" key="2">
    <source>
        <dbReference type="PROSITE-ProRule" id="PRU01360"/>
    </source>
</evidence>
<keyword evidence="2" id="KW-0812">Transmembrane</keyword>
<dbReference type="InterPro" id="IPR023996">
    <property type="entry name" value="TonB-dep_OMP_SusC/RagA"/>
</dbReference>
<evidence type="ECO:0000313" key="6">
    <source>
        <dbReference type="Proteomes" id="UP000561681"/>
    </source>
</evidence>
<dbReference type="Pfam" id="PF07715">
    <property type="entry name" value="Plug"/>
    <property type="match status" value="1"/>
</dbReference>
<keyword evidence="1 3" id="KW-0732">Signal</keyword>
<keyword evidence="6" id="KW-1185">Reference proteome</keyword>
<protein>
    <submittedName>
        <fullName evidence="5">TonB-linked SusC/RagA family outer membrane protein</fullName>
    </submittedName>
</protein>
<dbReference type="RefSeq" id="WP_184161658.1">
    <property type="nucleotide sequence ID" value="NZ_JACHLD010000003.1"/>
</dbReference>
<dbReference type="NCBIfam" id="TIGR04056">
    <property type="entry name" value="OMP_RagA_SusC"/>
    <property type="match status" value="1"/>
</dbReference>
<evidence type="ECO:0000259" key="4">
    <source>
        <dbReference type="Pfam" id="PF07715"/>
    </source>
</evidence>
<comment type="subcellular location">
    <subcellularLocation>
        <location evidence="2">Cell outer membrane</location>
        <topology evidence="2">Multi-pass membrane protein</topology>
    </subcellularLocation>
</comment>
<dbReference type="Gene3D" id="2.170.130.10">
    <property type="entry name" value="TonB-dependent receptor, plug domain"/>
    <property type="match status" value="1"/>
</dbReference>
<dbReference type="InterPro" id="IPR008969">
    <property type="entry name" value="CarboxyPept-like_regulatory"/>
</dbReference>
<keyword evidence="2" id="KW-0813">Transport</keyword>
<dbReference type="PROSITE" id="PS52016">
    <property type="entry name" value="TONB_DEPENDENT_REC_3"/>
    <property type="match status" value="1"/>
</dbReference>
<dbReference type="PANTHER" id="PTHR30069">
    <property type="entry name" value="TONB-DEPENDENT OUTER MEMBRANE RECEPTOR"/>
    <property type="match status" value="1"/>
</dbReference>
<dbReference type="GO" id="GO:0015344">
    <property type="term" value="F:siderophore uptake transmembrane transporter activity"/>
    <property type="evidence" value="ECO:0007669"/>
    <property type="project" value="TreeGrafter"/>
</dbReference>
<organism evidence="5 6">
    <name type="scientific">Flavobacterium nitrogenifigens</name>
    <dbReference type="NCBI Taxonomy" id="1617283"/>
    <lineage>
        <taxon>Bacteria</taxon>
        <taxon>Pseudomonadati</taxon>
        <taxon>Bacteroidota</taxon>
        <taxon>Flavobacteriia</taxon>
        <taxon>Flavobacteriales</taxon>
        <taxon>Flavobacteriaceae</taxon>
        <taxon>Flavobacterium</taxon>
    </lineage>
</organism>
<comment type="similarity">
    <text evidence="2">Belongs to the TonB-dependent receptor family.</text>
</comment>
<dbReference type="Gene3D" id="2.60.40.1120">
    <property type="entry name" value="Carboxypeptidase-like, regulatory domain"/>
    <property type="match status" value="1"/>
</dbReference>
<dbReference type="AlphaFoldDB" id="A0A7W7IXG4"/>
<dbReference type="SUPFAM" id="SSF49464">
    <property type="entry name" value="Carboxypeptidase regulatory domain-like"/>
    <property type="match status" value="1"/>
</dbReference>
<dbReference type="GO" id="GO:0044718">
    <property type="term" value="P:siderophore transmembrane transport"/>
    <property type="evidence" value="ECO:0007669"/>
    <property type="project" value="TreeGrafter"/>
</dbReference>
<evidence type="ECO:0000256" key="1">
    <source>
        <dbReference type="ARBA" id="ARBA00022729"/>
    </source>
</evidence>
<dbReference type="InterPro" id="IPR039426">
    <property type="entry name" value="TonB-dep_rcpt-like"/>
</dbReference>
<dbReference type="NCBIfam" id="TIGR04057">
    <property type="entry name" value="SusC_RagA_signa"/>
    <property type="match status" value="1"/>
</dbReference>
<feature type="domain" description="TonB-dependent receptor plug" evidence="4">
    <location>
        <begin position="118"/>
        <end position="236"/>
    </location>
</feature>
<proteinExistence type="inferred from homology"/>
<evidence type="ECO:0000313" key="5">
    <source>
        <dbReference type="EMBL" id="MBB4802225.1"/>
    </source>
</evidence>
<dbReference type="InterPro" id="IPR023997">
    <property type="entry name" value="TonB-dep_OMP_SusC/RagA_CS"/>
</dbReference>
<reference evidence="5 6" key="1">
    <citation type="submission" date="2020-08" db="EMBL/GenBank/DDBJ databases">
        <title>Functional genomics of gut bacteria from endangered species of beetles.</title>
        <authorList>
            <person name="Carlos-Shanley C."/>
        </authorList>
    </citation>
    <scope>NUCLEOTIDE SEQUENCE [LARGE SCALE GENOMIC DNA]</scope>
    <source>
        <strain evidence="5 6">S00142</strain>
    </source>
</reference>
<keyword evidence="2" id="KW-0998">Cell outer membrane</keyword>
<dbReference type="EMBL" id="JACHLD010000003">
    <property type="protein sequence ID" value="MBB4802225.1"/>
    <property type="molecule type" value="Genomic_DNA"/>
</dbReference>
<dbReference type="InterPro" id="IPR012910">
    <property type="entry name" value="Plug_dom"/>
</dbReference>
<dbReference type="GO" id="GO:0009279">
    <property type="term" value="C:cell outer membrane"/>
    <property type="evidence" value="ECO:0007669"/>
    <property type="project" value="UniProtKB-SubCell"/>
</dbReference>
<name>A0A7W7IXG4_9FLAO</name>